<evidence type="ECO:0000313" key="1">
    <source>
        <dbReference type="EMBL" id="KAK8148087.1"/>
    </source>
</evidence>
<comment type="caution">
    <text evidence="1">The sequence shown here is derived from an EMBL/GenBank/DDBJ whole genome shotgun (WGS) entry which is preliminary data.</text>
</comment>
<keyword evidence="2" id="KW-1185">Reference proteome</keyword>
<dbReference type="Proteomes" id="UP001397290">
    <property type="component" value="Unassembled WGS sequence"/>
</dbReference>
<name>A0AAW0S0Y5_9HYPO</name>
<evidence type="ECO:0008006" key="3">
    <source>
        <dbReference type="Google" id="ProtNLM"/>
    </source>
</evidence>
<dbReference type="InterPro" id="IPR011009">
    <property type="entry name" value="Kinase-like_dom_sf"/>
</dbReference>
<sequence length="346" mass="39529">MRRRTQDKPFIFATSMFLLTRNMHSLIHLLREATVASEQESNDTFDDDNYEDGWEKHEILQEKVEKVILSLARPLFDKKAPPVKTLPNGLSLQDLVWYQSIHFRLQTIDGKPQVFEIGPDQAACAPRTEWQPCADEAFKPDPRFPIYSAAGLQVLREMQSPVCKVRAIGNGEIMMSKTPQNGLGCDELKREMAALVTIRDAEERMKIKISTPRLLGYVAHAETGLIIGFLREWVESSRLGATLDSIYMGNIDLDTRQKWADQIQETMTNLHDIGLFWGDCKPANIIVDEKQNIWLIDLGGSFTQLWVDKELTGTLEGDNQGLLNIQKFLGVVERDGKKFWGHYHHF</sequence>
<proteinExistence type="predicted"/>
<evidence type="ECO:0000313" key="2">
    <source>
        <dbReference type="Proteomes" id="UP001397290"/>
    </source>
</evidence>
<reference evidence="1 2" key="1">
    <citation type="submission" date="2020-02" db="EMBL/GenBank/DDBJ databases">
        <title>Comparative genomics of the hypocrealean fungal genus Beauvera.</title>
        <authorList>
            <person name="Showalter D.N."/>
            <person name="Bushley K.E."/>
            <person name="Rehner S.A."/>
        </authorList>
    </citation>
    <scope>NUCLEOTIDE SEQUENCE [LARGE SCALE GENOMIC DNA]</scope>
    <source>
        <strain evidence="1 2">ARSEF4384</strain>
    </source>
</reference>
<protein>
    <recommendedName>
        <fullName evidence="3">Protein kinase domain-containing protein</fullName>
    </recommendedName>
</protein>
<dbReference type="SUPFAM" id="SSF56112">
    <property type="entry name" value="Protein kinase-like (PK-like)"/>
    <property type="match status" value="1"/>
</dbReference>
<gene>
    <name evidence="1" type="ORF">G3M48_000429</name>
</gene>
<dbReference type="AlphaFoldDB" id="A0AAW0S0Y5"/>
<organism evidence="1 2">
    <name type="scientific">Beauveria asiatica</name>
    <dbReference type="NCBI Taxonomy" id="1069075"/>
    <lineage>
        <taxon>Eukaryota</taxon>
        <taxon>Fungi</taxon>
        <taxon>Dikarya</taxon>
        <taxon>Ascomycota</taxon>
        <taxon>Pezizomycotina</taxon>
        <taxon>Sordariomycetes</taxon>
        <taxon>Hypocreomycetidae</taxon>
        <taxon>Hypocreales</taxon>
        <taxon>Cordycipitaceae</taxon>
        <taxon>Beauveria</taxon>
    </lineage>
</organism>
<dbReference type="EMBL" id="JAAHCF010000108">
    <property type="protein sequence ID" value="KAK8148087.1"/>
    <property type="molecule type" value="Genomic_DNA"/>
</dbReference>
<dbReference type="Gene3D" id="1.10.510.10">
    <property type="entry name" value="Transferase(Phosphotransferase) domain 1"/>
    <property type="match status" value="1"/>
</dbReference>
<accession>A0AAW0S0Y5</accession>